<dbReference type="AlphaFoldDB" id="A0A9D2GHC4"/>
<dbReference type="InterPro" id="IPR001647">
    <property type="entry name" value="HTH_TetR"/>
</dbReference>
<name>A0A9D2GHC4_9FIRM</name>
<dbReference type="Pfam" id="PF00440">
    <property type="entry name" value="TetR_N"/>
    <property type="match status" value="1"/>
</dbReference>
<evidence type="ECO:0000313" key="4">
    <source>
        <dbReference type="EMBL" id="HIZ79155.1"/>
    </source>
</evidence>
<dbReference type="InterPro" id="IPR039532">
    <property type="entry name" value="TetR_C_Firmicutes"/>
</dbReference>
<organism evidence="4 5">
    <name type="scientific">Candidatus Lachnoclostridium stercorigallinarum</name>
    <dbReference type="NCBI Taxonomy" id="2838634"/>
    <lineage>
        <taxon>Bacteria</taxon>
        <taxon>Bacillati</taxon>
        <taxon>Bacillota</taxon>
        <taxon>Clostridia</taxon>
        <taxon>Lachnospirales</taxon>
        <taxon>Lachnospiraceae</taxon>
    </lineage>
</organism>
<dbReference type="GO" id="GO:0003677">
    <property type="term" value="F:DNA binding"/>
    <property type="evidence" value="ECO:0007669"/>
    <property type="project" value="UniProtKB-UniRule"/>
</dbReference>
<dbReference type="Gene3D" id="1.10.357.10">
    <property type="entry name" value="Tetracycline Repressor, domain 2"/>
    <property type="match status" value="1"/>
</dbReference>
<dbReference type="InterPro" id="IPR050624">
    <property type="entry name" value="HTH-type_Tx_Regulator"/>
</dbReference>
<feature type="domain" description="HTH tetR-type" evidence="3">
    <location>
        <begin position="5"/>
        <end position="65"/>
    </location>
</feature>
<reference evidence="4" key="1">
    <citation type="journal article" date="2021" name="PeerJ">
        <title>Extensive microbial diversity within the chicken gut microbiome revealed by metagenomics and culture.</title>
        <authorList>
            <person name="Gilroy R."/>
            <person name="Ravi A."/>
            <person name="Getino M."/>
            <person name="Pursley I."/>
            <person name="Horton D.L."/>
            <person name="Alikhan N.F."/>
            <person name="Baker D."/>
            <person name="Gharbi K."/>
            <person name="Hall N."/>
            <person name="Watson M."/>
            <person name="Adriaenssens E.M."/>
            <person name="Foster-Nyarko E."/>
            <person name="Jarju S."/>
            <person name="Secka A."/>
            <person name="Antonio M."/>
            <person name="Oren A."/>
            <person name="Chaudhuri R.R."/>
            <person name="La Ragione R."/>
            <person name="Hildebrand F."/>
            <person name="Pallen M.J."/>
        </authorList>
    </citation>
    <scope>NUCLEOTIDE SEQUENCE</scope>
    <source>
        <strain evidence="4">ChiBcec1-1093</strain>
    </source>
</reference>
<gene>
    <name evidence="4" type="ORF">IAA17_05150</name>
</gene>
<evidence type="ECO:0000256" key="1">
    <source>
        <dbReference type="ARBA" id="ARBA00023125"/>
    </source>
</evidence>
<dbReference type="InterPro" id="IPR009057">
    <property type="entry name" value="Homeodomain-like_sf"/>
</dbReference>
<proteinExistence type="predicted"/>
<sequence>MDRQEKTKYRLAESIKGLMAHMPLDRITVKDIVAECGLTRQTFYRNFRDKYDLVNWYFEKLVQQSFQEMGVSLNLREGLTKKFEFIRAERVFFTCAFGSNDYNSLVKYDYDYILKFYRGILQKKQGRPPEPDVEFLLQMYCHGSIRMTVDWVLTGMKLEPEELAGLLVEALPEKLNKLLSFPKGEG</sequence>
<keyword evidence="1 2" id="KW-0238">DNA-binding</keyword>
<comment type="caution">
    <text evidence="4">The sequence shown here is derived from an EMBL/GenBank/DDBJ whole genome shotgun (WGS) entry which is preliminary data.</text>
</comment>
<dbReference type="SUPFAM" id="SSF46689">
    <property type="entry name" value="Homeodomain-like"/>
    <property type="match status" value="1"/>
</dbReference>
<dbReference type="EMBL" id="DXBC01000077">
    <property type="protein sequence ID" value="HIZ79155.1"/>
    <property type="molecule type" value="Genomic_DNA"/>
</dbReference>
<evidence type="ECO:0000259" key="3">
    <source>
        <dbReference type="PROSITE" id="PS50977"/>
    </source>
</evidence>
<accession>A0A9D2GHC4</accession>
<dbReference type="PROSITE" id="PS50977">
    <property type="entry name" value="HTH_TETR_2"/>
    <property type="match status" value="1"/>
</dbReference>
<dbReference type="Pfam" id="PF14278">
    <property type="entry name" value="TetR_C_8"/>
    <property type="match status" value="1"/>
</dbReference>
<reference evidence="4" key="2">
    <citation type="submission" date="2021-04" db="EMBL/GenBank/DDBJ databases">
        <authorList>
            <person name="Gilroy R."/>
        </authorList>
    </citation>
    <scope>NUCLEOTIDE SEQUENCE</scope>
    <source>
        <strain evidence="4">ChiBcec1-1093</strain>
    </source>
</reference>
<dbReference type="PANTHER" id="PTHR43479:SF7">
    <property type="entry name" value="TETR-FAMILY TRANSCRIPTIONAL REGULATOR"/>
    <property type="match status" value="1"/>
</dbReference>
<feature type="DNA-binding region" description="H-T-H motif" evidence="2">
    <location>
        <begin position="28"/>
        <end position="47"/>
    </location>
</feature>
<evidence type="ECO:0000313" key="5">
    <source>
        <dbReference type="Proteomes" id="UP000824101"/>
    </source>
</evidence>
<dbReference type="Proteomes" id="UP000824101">
    <property type="component" value="Unassembled WGS sequence"/>
</dbReference>
<evidence type="ECO:0000256" key="2">
    <source>
        <dbReference type="PROSITE-ProRule" id="PRU00335"/>
    </source>
</evidence>
<dbReference type="PANTHER" id="PTHR43479">
    <property type="entry name" value="ACREF/ENVCD OPERON REPRESSOR-RELATED"/>
    <property type="match status" value="1"/>
</dbReference>
<protein>
    <submittedName>
        <fullName evidence="4">TetR/AcrR family transcriptional regulator</fullName>
    </submittedName>
</protein>